<gene>
    <name evidence="2" type="ORF">GCM10022403_084030</name>
</gene>
<dbReference type="SMART" id="SM00255">
    <property type="entry name" value="TIR"/>
    <property type="match status" value="1"/>
</dbReference>
<dbReference type="RefSeq" id="WP_275781638.1">
    <property type="nucleotide sequence ID" value="NZ_BAABDE010000037.1"/>
</dbReference>
<evidence type="ECO:0000259" key="1">
    <source>
        <dbReference type="PROSITE" id="PS50104"/>
    </source>
</evidence>
<name>A0ABP7JAR3_9ACTN</name>
<evidence type="ECO:0000313" key="2">
    <source>
        <dbReference type="EMBL" id="GAA3838855.1"/>
    </source>
</evidence>
<feature type="domain" description="TIR" evidence="1">
    <location>
        <begin position="7"/>
        <end position="138"/>
    </location>
</feature>
<dbReference type="Gene3D" id="3.40.50.10140">
    <property type="entry name" value="Toll/interleukin-1 receptor homology (TIR) domain"/>
    <property type="match status" value="1"/>
</dbReference>
<evidence type="ECO:0000313" key="3">
    <source>
        <dbReference type="Proteomes" id="UP001501009"/>
    </source>
</evidence>
<keyword evidence="2" id="KW-0675">Receptor</keyword>
<dbReference type="PROSITE" id="PS50104">
    <property type="entry name" value="TIR"/>
    <property type="match status" value="1"/>
</dbReference>
<reference evidence="3" key="1">
    <citation type="journal article" date="2019" name="Int. J. Syst. Evol. Microbiol.">
        <title>The Global Catalogue of Microorganisms (GCM) 10K type strain sequencing project: providing services to taxonomists for standard genome sequencing and annotation.</title>
        <authorList>
            <consortium name="The Broad Institute Genomics Platform"/>
            <consortium name="The Broad Institute Genome Sequencing Center for Infectious Disease"/>
            <person name="Wu L."/>
            <person name="Ma J."/>
        </authorList>
    </citation>
    <scope>NUCLEOTIDE SEQUENCE [LARGE SCALE GENOMIC DNA]</scope>
    <source>
        <strain evidence="3">JCM 17138</strain>
    </source>
</reference>
<protein>
    <submittedName>
        <fullName evidence="2">Toll/interleukin-1 receptor domain-containing protein</fullName>
    </submittedName>
</protein>
<accession>A0ABP7JAR3</accession>
<dbReference type="EMBL" id="BAABDE010000037">
    <property type="protein sequence ID" value="GAA3838855.1"/>
    <property type="molecule type" value="Genomic_DNA"/>
</dbReference>
<sequence>MEPDAAKPPGAFLSHASEDKPGFVEPLARELLSRGVAAWLDKWEIRPGDSLVRRLFDEGIAMADAVVAVVSQHSVDKPWVREELDAAAVARVNGESLLIPVRLDEVPMPAPLKPLLWITADRTPEGVVHTAQQIADTLHGYNPRPAVGPLPAYARVGAVVLSLNTADTVLLTETIREALRTNEMMLLNWAAVKSRAKDAGLSDERVEESLHMLGEQEYVDVTLRASGAHDYHLTRKGYRAGISTVLPKVEEHRRAVIAELVNDQPMGSTVIDDLAARTETPPLVVEQILNDLQDQGKLSYRRYMGNSSKLHSVSPTLRRLLD</sequence>
<comment type="caution">
    <text evidence="2">The sequence shown here is derived from an EMBL/GenBank/DDBJ whole genome shotgun (WGS) entry which is preliminary data.</text>
</comment>
<keyword evidence="3" id="KW-1185">Reference proteome</keyword>
<organism evidence="2 3">
    <name type="scientific">Streptomyces coacervatus</name>
    <dbReference type="NCBI Taxonomy" id="647381"/>
    <lineage>
        <taxon>Bacteria</taxon>
        <taxon>Bacillati</taxon>
        <taxon>Actinomycetota</taxon>
        <taxon>Actinomycetes</taxon>
        <taxon>Kitasatosporales</taxon>
        <taxon>Streptomycetaceae</taxon>
        <taxon>Streptomyces</taxon>
    </lineage>
</organism>
<dbReference type="Pfam" id="PF13676">
    <property type="entry name" value="TIR_2"/>
    <property type="match status" value="1"/>
</dbReference>
<dbReference type="InterPro" id="IPR035897">
    <property type="entry name" value="Toll_tir_struct_dom_sf"/>
</dbReference>
<dbReference type="Proteomes" id="UP001501009">
    <property type="component" value="Unassembled WGS sequence"/>
</dbReference>
<proteinExistence type="predicted"/>
<dbReference type="InterPro" id="IPR000157">
    <property type="entry name" value="TIR_dom"/>
</dbReference>
<dbReference type="SUPFAM" id="SSF52200">
    <property type="entry name" value="Toll/Interleukin receptor TIR domain"/>
    <property type="match status" value="1"/>
</dbReference>